<keyword evidence="1" id="KW-0175">Coiled coil</keyword>
<dbReference type="PaxDb" id="3055-EDP00957"/>
<dbReference type="GeneID" id="5721585"/>
<protein>
    <submittedName>
        <fullName evidence="2">Uncharacterized protein</fullName>
    </submittedName>
</protein>
<dbReference type="SMR" id="A0A2K3DGK2"/>
<keyword evidence="3" id="KW-1185">Reference proteome</keyword>
<keyword evidence="4" id="KW-0002">3D-structure</keyword>
<sequence>MDETRTKRIIDHFAYHKARKQYRASLHNLYSSWRAELVAKQLADPGAQRRLKAEEAREEAARMAELLREKRVATLVEQVRKAELEHKLAQVQLQRAVRRQEELHRREEARAARYQRLLEASRNWIRQEDLEAAINRALDNPEPFGFVTSLKINRGF</sequence>
<dbReference type="EMBL" id="CM008969">
    <property type="protein sequence ID" value="PNW79649.1"/>
    <property type="molecule type" value="Genomic_DNA"/>
</dbReference>
<dbReference type="InterPro" id="IPR026140">
    <property type="entry name" value="Ribosomal_mS26"/>
</dbReference>
<name>A0A2K3DGK2_CHLRE</name>
<reference evidence="4" key="2">
    <citation type="submission" date="2021-08" db="PDB data bank">
        <title>The Chlamydomonas mitochondrial ribosome: how to build a ribosome from RNA fragments.</title>
        <authorList>
            <person name="Waltz F."/>
            <person name="Salinas-Giege T."/>
            <person name="Englmeier R."/>
            <person name="Meichel H."/>
            <person name="Soufari H."/>
            <person name="Kuhn L."/>
            <person name="Pfeffer S."/>
            <person name="Foerster F."/>
            <person name="Engel B.D."/>
            <person name="Giege P."/>
            <person name="Drouard L."/>
            <person name="Hashem Y."/>
        </authorList>
    </citation>
    <scope>STRUCTURE BY ELECTRON MICROSCOPY (4.20 ANGSTROMS)</scope>
</reference>
<feature type="coiled-coil region" evidence="1">
    <location>
        <begin position="50"/>
        <end position="117"/>
    </location>
</feature>
<evidence type="ECO:0000313" key="3">
    <source>
        <dbReference type="Proteomes" id="UP000006906"/>
    </source>
</evidence>
<dbReference type="PDB" id="7PKQ">
    <property type="method" value="EM"/>
    <property type="resolution" value="4.20 A"/>
    <property type="chains" value="w=1-156"/>
</dbReference>
<accession>A0A2K3DGK2</accession>
<reference evidence="2 3" key="1">
    <citation type="journal article" date="2007" name="Science">
        <title>The Chlamydomonas genome reveals the evolution of key animal and plant functions.</title>
        <authorList>
            <person name="Merchant S.S."/>
            <person name="Prochnik S.E."/>
            <person name="Vallon O."/>
            <person name="Harris E.H."/>
            <person name="Karpowicz S.J."/>
            <person name="Witman G.B."/>
            <person name="Terry A."/>
            <person name="Salamov A."/>
            <person name="Fritz-Laylin L.K."/>
            <person name="Marechal-Drouard L."/>
            <person name="Marshall W.F."/>
            <person name="Qu L.H."/>
            <person name="Nelson D.R."/>
            <person name="Sanderfoot A.A."/>
            <person name="Spalding M.H."/>
            <person name="Kapitonov V.V."/>
            <person name="Ren Q."/>
            <person name="Ferris P."/>
            <person name="Lindquist E."/>
            <person name="Shapiro H."/>
            <person name="Lucas S.M."/>
            <person name="Grimwood J."/>
            <person name="Schmutz J."/>
            <person name="Cardol P."/>
            <person name="Cerutti H."/>
            <person name="Chanfreau G."/>
            <person name="Chen C.L."/>
            <person name="Cognat V."/>
            <person name="Croft M.T."/>
            <person name="Dent R."/>
            <person name="Dutcher S."/>
            <person name="Fernandez E."/>
            <person name="Fukuzawa H."/>
            <person name="Gonzalez-Ballester D."/>
            <person name="Gonzalez-Halphen D."/>
            <person name="Hallmann A."/>
            <person name="Hanikenne M."/>
            <person name="Hippler M."/>
            <person name="Inwood W."/>
            <person name="Jabbari K."/>
            <person name="Kalanon M."/>
            <person name="Kuras R."/>
            <person name="Lefebvre P.A."/>
            <person name="Lemaire S.D."/>
            <person name="Lobanov A.V."/>
            <person name="Lohr M."/>
            <person name="Manuell A."/>
            <person name="Meier I."/>
            <person name="Mets L."/>
            <person name="Mittag M."/>
            <person name="Mittelmeier T."/>
            <person name="Moroney J.V."/>
            <person name="Moseley J."/>
            <person name="Napoli C."/>
            <person name="Nedelcu A.M."/>
            <person name="Niyogi K."/>
            <person name="Novoselov S.V."/>
            <person name="Paulsen I.T."/>
            <person name="Pazour G."/>
            <person name="Purton S."/>
            <person name="Ral J.P."/>
            <person name="Riano-Pachon D.M."/>
            <person name="Riekhof W."/>
            <person name="Rymarquis L."/>
            <person name="Schroda M."/>
            <person name="Stern D."/>
            <person name="Umen J."/>
            <person name="Willows R."/>
            <person name="Wilson N."/>
            <person name="Zimmer S.L."/>
            <person name="Allmer J."/>
            <person name="Balk J."/>
            <person name="Bisova K."/>
            <person name="Chen C.J."/>
            <person name="Elias M."/>
            <person name="Gendler K."/>
            <person name="Hauser C."/>
            <person name="Lamb M.R."/>
            <person name="Ledford H."/>
            <person name="Long J.C."/>
            <person name="Minagawa J."/>
            <person name="Page M.D."/>
            <person name="Pan J."/>
            <person name="Pootakham W."/>
            <person name="Roje S."/>
            <person name="Rose A."/>
            <person name="Stahlberg E."/>
            <person name="Terauchi A.M."/>
            <person name="Yang P."/>
            <person name="Ball S."/>
            <person name="Bowler C."/>
            <person name="Dieckmann C.L."/>
            <person name="Gladyshev V.N."/>
            <person name="Green P."/>
            <person name="Jorgensen R."/>
            <person name="Mayfield S."/>
            <person name="Mueller-Roeber B."/>
            <person name="Rajamani S."/>
            <person name="Sayre R.T."/>
            <person name="Brokstein P."/>
            <person name="Dubchak I."/>
            <person name="Goodstein D."/>
            <person name="Hornick L."/>
            <person name="Huang Y.W."/>
            <person name="Jhaveri J."/>
            <person name="Luo Y."/>
            <person name="Martinez D."/>
            <person name="Ngau W.C."/>
            <person name="Otillar B."/>
            <person name="Poliakov A."/>
            <person name="Porter A."/>
            <person name="Szajkowski L."/>
            <person name="Werner G."/>
            <person name="Zhou K."/>
            <person name="Grigoriev I.V."/>
            <person name="Rokhsar D.S."/>
            <person name="Grossman A.R."/>
        </authorList>
    </citation>
    <scope>NUCLEOTIDE SEQUENCE [LARGE SCALE GENOMIC DNA]</scope>
    <source>
        <strain evidence="3">CC-503</strain>
    </source>
</reference>
<dbReference type="GO" id="GO:0005763">
    <property type="term" value="C:mitochondrial small ribosomal subunit"/>
    <property type="evidence" value="ECO:0007669"/>
    <property type="project" value="InterPro"/>
</dbReference>
<dbReference type="KEGG" id="cre:CHLRE_08g361500v5"/>
<dbReference type="Proteomes" id="UP000006906">
    <property type="component" value="Chromosome 8"/>
</dbReference>
<dbReference type="Gramene" id="PNW79649">
    <property type="protein sequence ID" value="PNW79649"/>
    <property type="gene ID" value="CHLRE_08g361500v5"/>
</dbReference>
<evidence type="ECO:0007829" key="4">
    <source>
        <dbReference type="PDB" id="7PKQ"/>
    </source>
</evidence>
<dbReference type="OrthoDB" id="538197at2759"/>
<evidence type="ECO:0000313" key="2">
    <source>
        <dbReference type="EMBL" id="PNW79649.1"/>
    </source>
</evidence>
<organism evidence="2 3">
    <name type="scientific">Chlamydomonas reinhardtii</name>
    <name type="common">Chlamydomonas smithii</name>
    <dbReference type="NCBI Taxonomy" id="3055"/>
    <lineage>
        <taxon>Eukaryota</taxon>
        <taxon>Viridiplantae</taxon>
        <taxon>Chlorophyta</taxon>
        <taxon>core chlorophytes</taxon>
        <taxon>Chlorophyceae</taxon>
        <taxon>CS clade</taxon>
        <taxon>Chlamydomonadales</taxon>
        <taxon>Chlamydomonadaceae</taxon>
        <taxon>Chlamydomonas</taxon>
    </lineage>
</organism>
<gene>
    <name evidence="2" type="ORF">CHLRE_08g361500v5</name>
</gene>
<proteinExistence type="evidence at protein level"/>
<evidence type="ECO:0000256" key="1">
    <source>
        <dbReference type="SAM" id="Coils"/>
    </source>
</evidence>
<dbReference type="ExpressionAtlas" id="A0A2K3DGK2">
    <property type="expression patterns" value="baseline"/>
</dbReference>
<dbReference type="Pfam" id="PF14943">
    <property type="entry name" value="MRP-S26"/>
    <property type="match status" value="1"/>
</dbReference>
<dbReference type="AlphaFoldDB" id="A0A2K3DGK2"/>
<dbReference type="InParanoid" id="A0A2K3DGK2"/>
<dbReference type="RefSeq" id="XP_001696008.2">
    <property type="nucleotide sequence ID" value="XM_001695956.2"/>
</dbReference>
<dbReference type="OMA" id="TMEVETA"/>